<accession>A0ABR4BWS8</accession>
<organism evidence="3 4">
    <name type="scientific">Oculimacula yallundae</name>
    <dbReference type="NCBI Taxonomy" id="86028"/>
    <lineage>
        <taxon>Eukaryota</taxon>
        <taxon>Fungi</taxon>
        <taxon>Dikarya</taxon>
        <taxon>Ascomycota</taxon>
        <taxon>Pezizomycotina</taxon>
        <taxon>Leotiomycetes</taxon>
        <taxon>Helotiales</taxon>
        <taxon>Ploettnerulaceae</taxon>
        <taxon>Oculimacula</taxon>
    </lineage>
</organism>
<comment type="caution">
    <text evidence="3">The sequence shown here is derived from an EMBL/GenBank/DDBJ whole genome shotgun (WGS) entry which is preliminary data.</text>
</comment>
<feature type="domain" description="DUF7872" evidence="2">
    <location>
        <begin position="192"/>
        <end position="382"/>
    </location>
</feature>
<gene>
    <name evidence="3" type="ORF">VTL71DRAFT_6371</name>
</gene>
<evidence type="ECO:0000259" key="2">
    <source>
        <dbReference type="Pfam" id="PF25278"/>
    </source>
</evidence>
<dbReference type="EMBL" id="JAZHXI010000017">
    <property type="protein sequence ID" value="KAL2062105.1"/>
    <property type="molecule type" value="Genomic_DNA"/>
</dbReference>
<reference evidence="3 4" key="1">
    <citation type="journal article" date="2024" name="Commun. Biol.">
        <title>Comparative genomic analysis of thermophilic fungi reveals convergent evolutionary adaptations and gene losses.</title>
        <authorList>
            <person name="Steindorff A.S."/>
            <person name="Aguilar-Pontes M.V."/>
            <person name="Robinson A.J."/>
            <person name="Andreopoulos B."/>
            <person name="LaButti K."/>
            <person name="Kuo A."/>
            <person name="Mondo S."/>
            <person name="Riley R."/>
            <person name="Otillar R."/>
            <person name="Haridas S."/>
            <person name="Lipzen A."/>
            <person name="Grimwood J."/>
            <person name="Schmutz J."/>
            <person name="Clum A."/>
            <person name="Reid I.D."/>
            <person name="Moisan M.C."/>
            <person name="Butler G."/>
            <person name="Nguyen T.T.M."/>
            <person name="Dewar K."/>
            <person name="Conant G."/>
            <person name="Drula E."/>
            <person name="Henrissat B."/>
            <person name="Hansel C."/>
            <person name="Singer S."/>
            <person name="Hutchinson M.I."/>
            <person name="de Vries R.P."/>
            <person name="Natvig D.O."/>
            <person name="Powell A.J."/>
            <person name="Tsang A."/>
            <person name="Grigoriev I.V."/>
        </authorList>
    </citation>
    <scope>NUCLEOTIDE SEQUENCE [LARGE SCALE GENOMIC DNA]</scope>
    <source>
        <strain evidence="3 4">CBS 494.80</strain>
    </source>
</reference>
<evidence type="ECO:0000313" key="4">
    <source>
        <dbReference type="Proteomes" id="UP001595075"/>
    </source>
</evidence>
<evidence type="ECO:0000256" key="1">
    <source>
        <dbReference type="SAM" id="SignalP"/>
    </source>
</evidence>
<dbReference type="PANTHER" id="PTHR33339">
    <property type="entry name" value="LYSM DOMAIN-CONTAINING PROTEIN"/>
    <property type="match status" value="1"/>
</dbReference>
<name>A0ABR4BWS8_9HELO</name>
<protein>
    <recommendedName>
        <fullName evidence="2">DUF7872 domain-containing protein</fullName>
    </recommendedName>
</protein>
<proteinExistence type="predicted"/>
<feature type="chain" id="PRO_5046263610" description="DUF7872 domain-containing protein" evidence="1">
    <location>
        <begin position="18"/>
        <end position="401"/>
    </location>
</feature>
<dbReference type="Pfam" id="PF25278">
    <property type="entry name" value="DUF7872"/>
    <property type="match status" value="1"/>
</dbReference>
<keyword evidence="4" id="KW-1185">Reference proteome</keyword>
<feature type="signal peptide" evidence="1">
    <location>
        <begin position="1"/>
        <end position="17"/>
    </location>
</feature>
<dbReference type="PANTHER" id="PTHR33339:SF1">
    <property type="entry name" value="LYSM DOMAIN-CONTAINING PROTEIN"/>
    <property type="match status" value="1"/>
</dbReference>
<sequence length="401" mass="42515">MRFQFLLSTALAASVLATPVPQGKGKGSDSCAAKPLEQKTWTDLKMDDYLSAYIKKNFTASGNGNKIQTLANTFGAPNFFCGLNSYCNAGQPCLPVQVPGWYAMVAIQNWNTYMNSINTAVNFASTILSLKLPGIVNDFLPKKVDNVTPLKNIFTMFNTVLGAVPLVGPIGTAKTVATTGAGMLLSHMVPPAATDKFVAWSDISGVLAGVVTQYHAKVTETFEQILHADPLAKDIGIAGIVSGGNFLGVAQNFTQAALQKDIDASLTRAAIGAAISASGVYVMHFHNASPCVDNEAAVCQKNGGSNINLLLKHPNYDAATDVAKTLSSKYGLTKEDFLTNVAKCWTDHGKTNKFDAFKTAGLPHDAKAACVLYIPVCDYEPGKLLAGTKKPSDHCAQAVKN</sequence>
<evidence type="ECO:0000313" key="3">
    <source>
        <dbReference type="EMBL" id="KAL2062105.1"/>
    </source>
</evidence>
<keyword evidence="1" id="KW-0732">Signal</keyword>
<dbReference type="Proteomes" id="UP001595075">
    <property type="component" value="Unassembled WGS sequence"/>
</dbReference>
<dbReference type="InterPro" id="IPR057194">
    <property type="entry name" value="DUF7872"/>
</dbReference>